<dbReference type="RefSeq" id="WP_168150278.1">
    <property type="nucleotide sequence ID" value="NZ_JAAWVT010000001.1"/>
</dbReference>
<accession>A0ABX1FZY4</accession>
<sequence length="357" mass="37774">MTTSPVHHAVLILEVDGAGAHPAAWRLDPAGPANVLQTNHTAQSVLAAESAGFHAVSFQDSRLAPEHGPEARLDAIQRAAYLGPLTHSIGLLPVTDAIYTEPFHLATQLSALDSVSAGRGGWIVSGTGNPVEGAAVGRDAVASEDLRAEIADVVEVGRRLWDSWEDDAVIKDVDTGRYLDRAKVHYVNFTGQRFSIKGPAISQRPIAGQLPIFAPEQLAEGHDAVLFGAPDLDALLAAAHEGAGSGRRFAEVEFLLDAAGESAAARLETLNCWDNTEPAHARFVGSAEDFTEFLRTLLPLVSGVRLHPAVLSIDAAEFAALVLPELRKSQLLAPITTGNTLREVLGLPVATNQFAAL</sequence>
<evidence type="ECO:0000313" key="6">
    <source>
        <dbReference type="EMBL" id="NKG19284.1"/>
    </source>
</evidence>
<dbReference type="InterPro" id="IPR036661">
    <property type="entry name" value="Luciferase-like_sf"/>
</dbReference>
<evidence type="ECO:0000256" key="2">
    <source>
        <dbReference type="ARBA" id="ARBA00022643"/>
    </source>
</evidence>
<protein>
    <submittedName>
        <fullName evidence="6">LLM class flavin-dependent oxidoreductase</fullName>
    </submittedName>
</protein>
<dbReference type="InterPro" id="IPR051260">
    <property type="entry name" value="Diverse_substr_monoxygenases"/>
</dbReference>
<keyword evidence="3" id="KW-0560">Oxidoreductase</keyword>
<name>A0ABX1FZY4_9MICC</name>
<proteinExistence type="predicted"/>
<evidence type="ECO:0000259" key="5">
    <source>
        <dbReference type="Pfam" id="PF00296"/>
    </source>
</evidence>
<dbReference type="Gene3D" id="3.20.20.30">
    <property type="entry name" value="Luciferase-like domain"/>
    <property type="match status" value="1"/>
</dbReference>
<dbReference type="Proteomes" id="UP000746595">
    <property type="component" value="Unassembled WGS sequence"/>
</dbReference>
<reference evidence="6 7" key="1">
    <citation type="submission" date="2020-04" db="EMBL/GenBank/DDBJ databases">
        <title>Paeniglutamicibacter sp. ANT13_2, a novel actinomycete isolated from sediment in Antarctica.</title>
        <authorList>
            <person name="Sakdapetsiri C."/>
            <person name="Pinyakong O."/>
        </authorList>
    </citation>
    <scope>NUCLEOTIDE SEQUENCE [LARGE SCALE GENOMIC DNA]</scope>
    <source>
        <strain evidence="6 7">ANT13_2</strain>
    </source>
</reference>
<evidence type="ECO:0000256" key="3">
    <source>
        <dbReference type="ARBA" id="ARBA00023002"/>
    </source>
</evidence>
<dbReference type="Pfam" id="PF00296">
    <property type="entry name" value="Bac_luciferase"/>
    <property type="match status" value="1"/>
</dbReference>
<dbReference type="SUPFAM" id="SSF51679">
    <property type="entry name" value="Bacterial luciferase-like"/>
    <property type="match status" value="1"/>
</dbReference>
<organism evidence="6 7">
    <name type="scientific">Paeniglutamicibacter terrestris</name>
    <dbReference type="NCBI Taxonomy" id="2723403"/>
    <lineage>
        <taxon>Bacteria</taxon>
        <taxon>Bacillati</taxon>
        <taxon>Actinomycetota</taxon>
        <taxon>Actinomycetes</taxon>
        <taxon>Micrococcales</taxon>
        <taxon>Micrococcaceae</taxon>
        <taxon>Paeniglutamicibacter</taxon>
    </lineage>
</organism>
<dbReference type="PANTHER" id="PTHR30011:SF16">
    <property type="entry name" value="C2H2 FINGER DOMAIN TRANSCRIPTION FACTOR (EUROFUNG)-RELATED"/>
    <property type="match status" value="1"/>
</dbReference>
<evidence type="ECO:0000256" key="1">
    <source>
        <dbReference type="ARBA" id="ARBA00022630"/>
    </source>
</evidence>
<comment type="caution">
    <text evidence="6">The sequence shown here is derived from an EMBL/GenBank/DDBJ whole genome shotgun (WGS) entry which is preliminary data.</text>
</comment>
<dbReference type="EMBL" id="JAAWVT010000001">
    <property type="protein sequence ID" value="NKG19284.1"/>
    <property type="molecule type" value="Genomic_DNA"/>
</dbReference>
<keyword evidence="2" id="KW-0288">FMN</keyword>
<keyword evidence="7" id="KW-1185">Reference proteome</keyword>
<keyword evidence="4" id="KW-0503">Monooxygenase</keyword>
<gene>
    <name evidence="6" type="ORF">HED64_01020</name>
</gene>
<evidence type="ECO:0000256" key="4">
    <source>
        <dbReference type="ARBA" id="ARBA00023033"/>
    </source>
</evidence>
<dbReference type="InterPro" id="IPR011251">
    <property type="entry name" value="Luciferase-like_dom"/>
</dbReference>
<dbReference type="PANTHER" id="PTHR30011">
    <property type="entry name" value="ALKANESULFONATE MONOOXYGENASE-RELATED"/>
    <property type="match status" value="1"/>
</dbReference>
<evidence type="ECO:0000313" key="7">
    <source>
        <dbReference type="Proteomes" id="UP000746595"/>
    </source>
</evidence>
<keyword evidence="1" id="KW-0285">Flavoprotein</keyword>
<feature type="domain" description="Luciferase-like" evidence="5">
    <location>
        <begin position="36"/>
        <end position="261"/>
    </location>
</feature>